<evidence type="ECO:0000256" key="1">
    <source>
        <dbReference type="SAM" id="Phobius"/>
    </source>
</evidence>
<organism evidence="2 3">
    <name type="scientific">Dactylosporangium salmoneum</name>
    <dbReference type="NCBI Taxonomy" id="53361"/>
    <lineage>
        <taxon>Bacteria</taxon>
        <taxon>Bacillati</taxon>
        <taxon>Actinomycetota</taxon>
        <taxon>Actinomycetes</taxon>
        <taxon>Micromonosporales</taxon>
        <taxon>Micromonosporaceae</taxon>
        <taxon>Dactylosporangium</taxon>
    </lineage>
</organism>
<dbReference type="EMBL" id="BAAARV010000064">
    <property type="protein sequence ID" value="GAA2366695.1"/>
    <property type="molecule type" value="Genomic_DNA"/>
</dbReference>
<reference evidence="2 3" key="1">
    <citation type="journal article" date="2019" name="Int. J. Syst. Evol. Microbiol.">
        <title>The Global Catalogue of Microorganisms (GCM) 10K type strain sequencing project: providing services to taxonomists for standard genome sequencing and annotation.</title>
        <authorList>
            <consortium name="The Broad Institute Genomics Platform"/>
            <consortium name="The Broad Institute Genome Sequencing Center for Infectious Disease"/>
            <person name="Wu L."/>
            <person name="Ma J."/>
        </authorList>
    </citation>
    <scope>NUCLEOTIDE SEQUENCE [LARGE SCALE GENOMIC DNA]</scope>
    <source>
        <strain evidence="2 3">JCM 3272</strain>
    </source>
</reference>
<dbReference type="Proteomes" id="UP001501444">
    <property type="component" value="Unassembled WGS sequence"/>
</dbReference>
<feature type="transmembrane region" description="Helical" evidence="1">
    <location>
        <begin position="33"/>
        <end position="54"/>
    </location>
</feature>
<evidence type="ECO:0000313" key="2">
    <source>
        <dbReference type="EMBL" id="GAA2366695.1"/>
    </source>
</evidence>
<proteinExistence type="predicted"/>
<comment type="caution">
    <text evidence="2">The sequence shown here is derived from an EMBL/GenBank/DDBJ whole genome shotgun (WGS) entry which is preliminary data.</text>
</comment>
<sequence length="374" mass="40040">MASRDETLTDRIGGTEVSMTSVHKGFFSSPVRLVVGVACALVVAVAVPIAVFVVEGSKVLTSVFSRVEIQAATRAGSSLGPGDESRTIVQEYVAREHASGHSILSDDVNIAVVRSKDGKTTVRLVWSGSRNPTGLLVVSRGEASRLALAVGLTAITPTGLPATPLQAPINRQAYGGAAAEGGLGIVRSDCIDAWITTQGVPMKTSSCAELWHGPQTPEWMYHHFGQGNEPRPTEQSVITAMSIRSRIVKDQRADVAGPKFVSSCSNTGQTSVLAGLVKNGQDTYNPAIHMRSNPCTGYLDFINQSEWQTGAGLRSTERNDASIETTGVYSVDKPDLSPAWEDYVWTQVGCRNGDSTLHCRFGSLDESSYIKRLW</sequence>
<accession>A0ABN3H1E5</accession>
<keyword evidence="1" id="KW-0812">Transmembrane</keyword>
<keyword evidence="1" id="KW-1133">Transmembrane helix</keyword>
<protein>
    <submittedName>
        <fullName evidence="2">Uncharacterized protein</fullName>
    </submittedName>
</protein>
<evidence type="ECO:0000313" key="3">
    <source>
        <dbReference type="Proteomes" id="UP001501444"/>
    </source>
</evidence>
<name>A0ABN3H1E5_9ACTN</name>
<keyword evidence="3" id="KW-1185">Reference proteome</keyword>
<keyword evidence="1" id="KW-0472">Membrane</keyword>
<gene>
    <name evidence="2" type="ORF">GCM10010170_065710</name>
</gene>